<organism evidence="1 2">
    <name type="scientific">Pistacia integerrima</name>
    <dbReference type="NCBI Taxonomy" id="434235"/>
    <lineage>
        <taxon>Eukaryota</taxon>
        <taxon>Viridiplantae</taxon>
        <taxon>Streptophyta</taxon>
        <taxon>Embryophyta</taxon>
        <taxon>Tracheophyta</taxon>
        <taxon>Spermatophyta</taxon>
        <taxon>Magnoliopsida</taxon>
        <taxon>eudicotyledons</taxon>
        <taxon>Gunneridae</taxon>
        <taxon>Pentapetalae</taxon>
        <taxon>rosids</taxon>
        <taxon>malvids</taxon>
        <taxon>Sapindales</taxon>
        <taxon>Anacardiaceae</taxon>
        <taxon>Pistacia</taxon>
    </lineage>
</organism>
<comment type="caution">
    <text evidence="1">The sequence shown here is derived from an EMBL/GenBank/DDBJ whole genome shotgun (WGS) entry which is preliminary data.</text>
</comment>
<protein>
    <submittedName>
        <fullName evidence="1">Uncharacterized protein</fullName>
    </submittedName>
</protein>
<keyword evidence="2" id="KW-1185">Reference proteome</keyword>
<proteinExistence type="predicted"/>
<gene>
    <name evidence="1" type="ORF">Pint_08564</name>
</gene>
<accession>A0ACC0XXE5</accession>
<dbReference type="EMBL" id="CM047745">
    <property type="protein sequence ID" value="KAJ0025889.1"/>
    <property type="molecule type" value="Genomic_DNA"/>
</dbReference>
<name>A0ACC0XXE5_9ROSI</name>
<sequence>MADQPTGHPNVQVKFQEFLDGWLIRQQDLFDRLILAIKPENIHKSDDQHQTLIDEVLCHYKQYYEEKSIAASEDVFLFFSPPWFTSFERTFLWIGGFKPSLVFKILNGSVKDMTDEQQNRMEMVKAETKSEERELTETMAMIQENIAAGPLLISARRAQNMVDGEASSELEAAMRTLRSGMLVALDTADGFVRR</sequence>
<dbReference type="Proteomes" id="UP001163603">
    <property type="component" value="Chromosome 10"/>
</dbReference>
<reference evidence="2" key="1">
    <citation type="journal article" date="2023" name="G3 (Bethesda)">
        <title>Genome assembly and association tests identify interacting loci associated with vigor, precocity, and sex in interspecific pistachio rootstocks.</title>
        <authorList>
            <person name="Palmer W."/>
            <person name="Jacygrad E."/>
            <person name="Sagayaradj S."/>
            <person name="Cavanaugh K."/>
            <person name="Han R."/>
            <person name="Bertier L."/>
            <person name="Beede B."/>
            <person name="Kafkas S."/>
            <person name="Golino D."/>
            <person name="Preece J."/>
            <person name="Michelmore R."/>
        </authorList>
    </citation>
    <scope>NUCLEOTIDE SEQUENCE [LARGE SCALE GENOMIC DNA]</scope>
</reference>
<evidence type="ECO:0000313" key="2">
    <source>
        <dbReference type="Proteomes" id="UP001163603"/>
    </source>
</evidence>
<evidence type="ECO:0000313" key="1">
    <source>
        <dbReference type="EMBL" id="KAJ0025889.1"/>
    </source>
</evidence>